<keyword evidence="1" id="KW-1133">Transmembrane helix</keyword>
<evidence type="ECO:0000256" key="1">
    <source>
        <dbReference type="SAM" id="Phobius"/>
    </source>
</evidence>
<gene>
    <name evidence="3" type="ORF">KV110_10395</name>
</gene>
<feature type="transmembrane region" description="Helical" evidence="1">
    <location>
        <begin position="75"/>
        <end position="92"/>
    </location>
</feature>
<keyword evidence="1" id="KW-0472">Membrane</keyword>
<dbReference type="GO" id="GO:0004519">
    <property type="term" value="F:endonuclease activity"/>
    <property type="evidence" value="ECO:0007669"/>
    <property type="project" value="UniProtKB-KW"/>
</dbReference>
<keyword evidence="1" id="KW-0812">Transmembrane</keyword>
<dbReference type="Pfam" id="PF03372">
    <property type="entry name" value="Exo_endo_phos"/>
    <property type="match status" value="1"/>
</dbReference>
<sequence length="310" mass="33210">MKLSFSEFIVGVMLHGTLRDITLASAAALLAVLLVAHPLLPELGGVRQLVGSFLPWLLVPTLLLAVVAFSMASKVGLVAVVAPLLAWSVLFGPELMERPHGQASADELRVATQNLGAAGTAAELADAAVISVQELTDRNRASVAVALDPHHPHAATVGTIGLWSRYPVNDVERLDLGQGWARALRARIESPAGDVTVYAVHLGSVRFGETESRNRTLRTLTDLVQRDRSDRLLVLGDLNTASTDPQFAPLTETLDDVRTGLGFTWPAEFPLTRPDHILARGFTPVHAAVRRTPGSDHRAATATLTPHVSR</sequence>
<accession>A0ABX8RYL4</accession>
<evidence type="ECO:0000313" key="4">
    <source>
        <dbReference type="Proteomes" id="UP000694257"/>
    </source>
</evidence>
<dbReference type="Proteomes" id="UP000694257">
    <property type="component" value="Chromosome"/>
</dbReference>
<proteinExistence type="predicted"/>
<keyword evidence="3" id="KW-0255">Endonuclease</keyword>
<name>A0ABX8RYL4_NOCIO</name>
<feature type="domain" description="Endonuclease/exonuclease/phosphatase" evidence="2">
    <location>
        <begin position="118"/>
        <end position="297"/>
    </location>
</feature>
<dbReference type="RefSeq" id="WP_218475481.1">
    <property type="nucleotide sequence ID" value="NZ_BAABJN010000001.1"/>
</dbReference>
<keyword evidence="4" id="KW-1185">Reference proteome</keyword>
<reference evidence="3 4" key="1">
    <citation type="submission" date="2021-07" db="EMBL/GenBank/DDBJ databases">
        <title>Whole Genome Sequence of Nocardia Iowensis.</title>
        <authorList>
            <person name="Lamm A."/>
            <person name="Collins-Fairclough A.M."/>
            <person name="Bunk B."/>
            <person name="Sproer C."/>
        </authorList>
    </citation>
    <scope>NUCLEOTIDE SEQUENCE [LARGE SCALE GENOMIC DNA]</scope>
    <source>
        <strain evidence="3 4">NRRL 5646</strain>
    </source>
</reference>
<keyword evidence="3" id="KW-0540">Nuclease</keyword>
<evidence type="ECO:0000259" key="2">
    <source>
        <dbReference type="Pfam" id="PF03372"/>
    </source>
</evidence>
<dbReference type="InterPro" id="IPR005135">
    <property type="entry name" value="Endo/exonuclease/phosphatase"/>
</dbReference>
<evidence type="ECO:0000313" key="3">
    <source>
        <dbReference type="EMBL" id="QXN93450.1"/>
    </source>
</evidence>
<keyword evidence="3" id="KW-0378">Hydrolase</keyword>
<feature type="transmembrane region" description="Helical" evidence="1">
    <location>
        <begin position="46"/>
        <end position="68"/>
    </location>
</feature>
<feature type="transmembrane region" description="Helical" evidence="1">
    <location>
        <begin position="21"/>
        <end position="40"/>
    </location>
</feature>
<dbReference type="EMBL" id="CP078145">
    <property type="protein sequence ID" value="QXN93450.1"/>
    <property type="molecule type" value="Genomic_DNA"/>
</dbReference>
<protein>
    <submittedName>
        <fullName evidence="3">Endonuclease/exonuclease/phosphatase family protein</fullName>
    </submittedName>
</protein>
<organism evidence="3 4">
    <name type="scientific">Nocardia iowensis</name>
    <dbReference type="NCBI Taxonomy" id="204891"/>
    <lineage>
        <taxon>Bacteria</taxon>
        <taxon>Bacillati</taxon>
        <taxon>Actinomycetota</taxon>
        <taxon>Actinomycetes</taxon>
        <taxon>Mycobacteriales</taxon>
        <taxon>Nocardiaceae</taxon>
        <taxon>Nocardia</taxon>
    </lineage>
</organism>